<accession>A0A914I923</accession>
<protein>
    <submittedName>
        <fullName evidence="2">Uncharacterized protein</fullName>
    </submittedName>
</protein>
<evidence type="ECO:0000313" key="1">
    <source>
        <dbReference type="Proteomes" id="UP000887572"/>
    </source>
</evidence>
<dbReference type="AlphaFoldDB" id="A0A914I923"/>
<evidence type="ECO:0000313" key="2">
    <source>
        <dbReference type="WBParaSite" id="Gr19_v10_g8023.t1"/>
    </source>
</evidence>
<reference evidence="2" key="1">
    <citation type="submission" date="2022-11" db="UniProtKB">
        <authorList>
            <consortium name="WormBaseParasite"/>
        </authorList>
    </citation>
    <scope>IDENTIFICATION</scope>
</reference>
<proteinExistence type="predicted"/>
<sequence>MNGVNPAQPVWRCILELISNGISAGTRTSSSHHPMLLPMLLLSPPPAPPRMSAEIQFAKKEFMRGEGRTQIGTMKAVSGGMLMILPAPRNIVTGPIFPYDIGTQNFNQQCGIK</sequence>
<keyword evidence="1" id="KW-1185">Reference proteome</keyword>
<organism evidence="1 2">
    <name type="scientific">Globodera rostochiensis</name>
    <name type="common">Golden nematode worm</name>
    <name type="synonym">Heterodera rostochiensis</name>
    <dbReference type="NCBI Taxonomy" id="31243"/>
    <lineage>
        <taxon>Eukaryota</taxon>
        <taxon>Metazoa</taxon>
        <taxon>Ecdysozoa</taxon>
        <taxon>Nematoda</taxon>
        <taxon>Chromadorea</taxon>
        <taxon>Rhabditida</taxon>
        <taxon>Tylenchina</taxon>
        <taxon>Tylenchomorpha</taxon>
        <taxon>Tylenchoidea</taxon>
        <taxon>Heteroderidae</taxon>
        <taxon>Heteroderinae</taxon>
        <taxon>Globodera</taxon>
    </lineage>
</organism>
<name>A0A914I923_GLORO</name>
<dbReference type="Proteomes" id="UP000887572">
    <property type="component" value="Unplaced"/>
</dbReference>
<dbReference type="WBParaSite" id="Gr19_v10_g8023.t1">
    <property type="protein sequence ID" value="Gr19_v10_g8023.t1"/>
    <property type="gene ID" value="Gr19_v10_g8023"/>
</dbReference>